<dbReference type="EMBL" id="CP036281">
    <property type="protein sequence ID" value="QDU82128.1"/>
    <property type="molecule type" value="Genomic_DNA"/>
</dbReference>
<proteinExistence type="predicted"/>
<sequence length="52" mass="6253">MANDEKEIPIPPELKKLIESREGVDRRKKQVHVMRERRSGKDRRDDLPDEQK</sequence>
<dbReference type="KEGG" id="plon:Pla110_38830"/>
<feature type="compositionally biased region" description="Basic and acidic residues" evidence="1">
    <location>
        <begin position="33"/>
        <end position="52"/>
    </location>
</feature>
<dbReference type="RefSeq" id="WP_197440286.1">
    <property type="nucleotide sequence ID" value="NZ_CP036281.1"/>
</dbReference>
<dbReference type="Proteomes" id="UP000317178">
    <property type="component" value="Chromosome"/>
</dbReference>
<organism evidence="2 3">
    <name type="scientific">Polystyrenella longa</name>
    <dbReference type="NCBI Taxonomy" id="2528007"/>
    <lineage>
        <taxon>Bacteria</taxon>
        <taxon>Pseudomonadati</taxon>
        <taxon>Planctomycetota</taxon>
        <taxon>Planctomycetia</taxon>
        <taxon>Planctomycetales</taxon>
        <taxon>Planctomycetaceae</taxon>
        <taxon>Polystyrenella</taxon>
    </lineage>
</organism>
<protein>
    <submittedName>
        <fullName evidence="2">Uncharacterized protein</fullName>
    </submittedName>
</protein>
<evidence type="ECO:0000313" key="3">
    <source>
        <dbReference type="Proteomes" id="UP000317178"/>
    </source>
</evidence>
<evidence type="ECO:0000313" key="2">
    <source>
        <dbReference type="EMBL" id="QDU82128.1"/>
    </source>
</evidence>
<evidence type="ECO:0000256" key="1">
    <source>
        <dbReference type="SAM" id="MobiDB-lite"/>
    </source>
</evidence>
<keyword evidence="3" id="KW-1185">Reference proteome</keyword>
<reference evidence="2 3" key="1">
    <citation type="submission" date="2019-02" db="EMBL/GenBank/DDBJ databases">
        <title>Deep-cultivation of Planctomycetes and their phenomic and genomic characterization uncovers novel biology.</title>
        <authorList>
            <person name="Wiegand S."/>
            <person name="Jogler M."/>
            <person name="Boedeker C."/>
            <person name="Pinto D."/>
            <person name="Vollmers J."/>
            <person name="Rivas-Marin E."/>
            <person name="Kohn T."/>
            <person name="Peeters S.H."/>
            <person name="Heuer A."/>
            <person name="Rast P."/>
            <person name="Oberbeckmann S."/>
            <person name="Bunk B."/>
            <person name="Jeske O."/>
            <person name="Meyerdierks A."/>
            <person name="Storesund J.E."/>
            <person name="Kallscheuer N."/>
            <person name="Luecker S."/>
            <person name="Lage O.M."/>
            <person name="Pohl T."/>
            <person name="Merkel B.J."/>
            <person name="Hornburger P."/>
            <person name="Mueller R.-W."/>
            <person name="Bruemmer F."/>
            <person name="Labrenz M."/>
            <person name="Spormann A.M."/>
            <person name="Op den Camp H."/>
            <person name="Overmann J."/>
            <person name="Amann R."/>
            <person name="Jetten M.S.M."/>
            <person name="Mascher T."/>
            <person name="Medema M.H."/>
            <person name="Devos D.P."/>
            <person name="Kaster A.-K."/>
            <person name="Ovreas L."/>
            <person name="Rohde M."/>
            <person name="Galperin M.Y."/>
            <person name="Jogler C."/>
        </authorList>
    </citation>
    <scope>NUCLEOTIDE SEQUENCE [LARGE SCALE GENOMIC DNA]</scope>
    <source>
        <strain evidence="2 3">Pla110</strain>
    </source>
</reference>
<feature type="region of interest" description="Disordered" evidence="1">
    <location>
        <begin position="19"/>
        <end position="52"/>
    </location>
</feature>
<gene>
    <name evidence="2" type="ORF">Pla110_38830</name>
</gene>
<accession>A0A518CSD2</accession>
<dbReference type="AlphaFoldDB" id="A0A518CSD2"/>
<name>A0A518CSD2_9PLAN</name>